<evidence type="ECO:0000256" key="2">
    <source>
        <dbReference type="ARBA" id="ARBA00022840"/>
    </source>
</evidence>
<reference evidence="3" key="2">
    <citation type="journal article" date="2015" name="Fish Shellfish Immunol.">
        <title>Early steps in the European eel (Anguilla anguilla)-Vibrio vulnificus interaction in the gills: Role of the RtxA13 toxin.</title>
        <authorList>
            <person name="Callol A."/>
            <person name="Pajuelo D."/>
            <person name="Ebbesson L."/>
            <person name="Teles M."/>
            <person name="MacKenzie S."/>
            <person name="Amaro C."/>
        </authorList>
    </citation>
    <scope>NUCLEOTIDE SEQUENCE</scope>
</reference>
<evidence type="ECO:0008006" key="4">
    <source>
        <dbReference type="Google" id="ProtNLM"/>
    </source>
</evidence>
<proteinExistence type="predicted"/>
<protein>
    <recommendedName>
        <fullName evidence="4">AAA ATPase AAA+ lid domain-containing protein</fullName>
    </recommendedName>
</protein>
<organism evidence="3">
    <name type="scientific">Anguilla anguilla</name>
    <name type="common">European freshwater eel</name>
    <name type="synonym">Muraena anguilla</name>
    <dbReference type="NCBI Taxonomy" id="7936"/>
    <lineage>
        <taxon>Eukaryota</taxon>
        <taxon>Metazoa</taxon>
        <taxon>Chordata</taxon>
        <taxon>Craniata</taxon>
        <taxon>Vertebrata</taxon>
        <taxon>Euteleostomi</taxon>
        <taxon>Actinopterygii</taxon>
        <taxon>Neopterygii</taxon>
        <taxon>Teleostei</taxon>
        <taxon>Anguilliformes</taxon>
        <taxon>Anguillidae</taxon>
        <taxon>Anguilla</taxon>
    </lineage>
</organism>
<sequence>MTYQMFFPVMWKQLIMKYGGTATNMLDLSSLAKISDGYTQGHMVQVVQSVLTDRRIQQLSKRPLMASEFVKPLAKTDPVFQG</sequence>
<dbReference type="PANTHER" id="PTHR14690">
    <property type="entry name" value="IQ MOTIF CONTAINING WITH AAA DOMAIN 1"/>
    <property type="match status" value="1"/>
</dbReference>
<dbReference type="FunFam" id="1.10.8.60:FF:000064">
    <property type="entry name" value="IQ motif containing with AAA domain 1"/>
    <property type="match status" value="1"/>
</dbReference>
<dbReference type="GO" id="GO:0005524">
    <property type="term" value="F:ATP binding"/>
    <property type="evidence" value="ECO:0007669"/>
    <property type="project" value="UniProtKB-KW"/>
</dbReference>
<keyword evidence="2" id="KW-0067">ATP-binding</keyword>
<dbReference type="InterPro" id="IPR052267">
    <property type="entry name" value="N-DRC_Component"/>
</dbReference>
<dbReference type="EMBL" id="GBXM01108229">
    <property type="protein sequence ID" value="JAH00348.1"/>
    <property type="molecule type" value="Transcribed_RNA"/>
</dbReference>
<reference evidence="3" key="1">
    <citation type="submission" date="2014-11" db="EMBL/GenBank/DDBJ databases">
        <authorList>
            <person name="Amaro Gonzalez C."/>
        </authorList>
    </citation>
    <scope>NUCLEOTIDE SEQUENCE</scope>
</reference>
<accession>A0A0E9P940</accession>
<evidence type="ECO:0000256" key="1">
    <source>
        <dbReference type="ARBA" id="ARBA00022741"/>
    </source>
</evidence>
<evidence type="ECO:0000313" key="3">
    <source>
        <dbReference type="EMBL" id="JAH00348.1"/>
    </source>
</evidence>
<name>A0A0E9P940_ANGAN</name>
<keyword evidence="1" id="KW-0547">Nucleotide-binding</keyword>
<dbReference type="PANTHER" id="PTHR14690:SF10">
    <property type="entry name" value="IQ AND AAA DOMAIN-CONTAINING PROTEIN-LIKE"/>
    <property type="match status" value="1"/>
</dbReference>
<dbReference type="AlphaFoldDB" id="A0A0E9P940"/>